<dbReference type="EMBL" id="JACENC010000332">
    <property type="protein sequence ID" value="MBA4454960.1"/>
    <property type="molecule type" value="Genomic_DNA"/>
</dbReference>
<organism evidence="1 2">
    <name type="scientific">Candidatus Nitrosomaritimum aestuariumsis</name>
    <dbReference type="NCBI Taxonomy" id="3342354"/>
    <lineage>
        <taxon>Archaea</taxon>
        <taxon>Nitrososphaerota</taxon>
        <taxon>Nitrososphaeria</taxon>
        <taxon>Nitrosopumilales</taxon>
        <taxon>Nitrosopumilaceae</taxon>
        <taxon>Candidatus Nitrosomaritimum</taxon>
    </lineage>
</organism>
<sequence>MKKKKKQNITIAIIAVTIVSAIIFYNYSAEQTRQKGFVFGNDLEKIQTDVKDLQTQFYSKKAQWEEGSITKEELFQFYEKHVEEFEKIILRYDNLVPPEAFKPAVDLLKLSSETQLDSDRQYIEWMKTGEESYKVRSDSQYQQSLEYEMTGLVEYYSAKTGITP</sequence>
<comment type="caution">
    <text evidence="1">The sequence shown here is derived from an EMBL/GenBank/DDBJ whole genome shotgun (WGS) entry which is preliminary data.</text>
</comment>
<evidence type="ECO:0000313" key="2">
    <source>
        <dbReference type="Proteomes" id="UP000526786"/>
    </source>
</evidence>
<proteinExistence type="predicted"/>
<reference evidence="1 2" key="1">
    <citation type="journal article" date="2020" name="Appl. Environ. Microbiol.">
        <title>Genomic Characteristics of a Novel Species of Ammonia-Oxidizing Archaea from the Jiulong River Estuary.</title>
        <authorList>
            <person name="Zou D."/>
            <person name="Wan R."/>
            <person name="Han L."/>
            <person name="Xu M.N."/>
            <person name="Liu Y."/>
            <person name="Liu H."/>
            <person name="Kao S.J."/>
            <person name="Li M."/>
        </authorList>
    </citation>
    <scope>NUCLEOTIDE SEQUENCE [LARGE SCALE GENOMIC DNA]</scope>
    <source>
        <strain evidence="1">W2bin3</strain>
    </source>
</reference>
<name>A0AC60W5Y3_9ARCH</name>
<protein>
    <submittedName>
        <fullName evidence="1">Uncharacterized protein</fullName>
    </submittedName>
</protein>
<accession>A0AC60W5Y3</accession>
<dbReference type="Proteomes" id="UP000526786">
    <property type="component" value="Unassembled WGS sequence"/>
</dbReference>
<gene>
    <name evidence="1" type="ORF">H2B05_08520</name>
</gene>
<evidence type="ECO:0000313" key="1">
    <source>
        <dbReference type="EMBL" id="MBA4454960.1"/>
    </source>
</evidence>